<keyword evidence="2 7" id="KW-0812">Transmembrane</keyword>
<dbReference type="EMBL" id="GG698920">
    <property type="protein sequence ID" value="EEU37959.1"/>
    <property type="molecule type" value="Genomic_DNA"/>
</dbReference>
<dbReference type="HOGENOM" id="CLU_485783_0_0_1"/>
<feature type="domain" description="WSC" evidence="8">
    <location>
        <begin position="398"/>
        <end position="490"/>
    </location>
</feature>
<dbReference type="OMA" id="ECYCANT"/>
<keyword evidence="10" id="KW-1185">Reference proteome</keyword>
<dbReference type="Proteomes" id="UP000005206">
    <property type="component" value="Chromosome 13"/>
</dbReference>
<dbReference type="PANTHER" id="PTHR24269:SF16">
    <property type="entry name" value="PROTEIN SLG1"/>
    <property type="match status" value="1"/>
</dbReference>
<dbReference type="InterPro" id="IPR051836">
    <property type="entry name" value="Kremen_rcpt"/>
</dbReference>
<accession>C7ZDK8</accession>
<dbReference type="InParanoid" id="C7ZDK8"/>
<evidence type="ECO:0000256" key="2">
    <source>
        <dbReference type="ARBA" id="ARBA00022692"/>
    </source>
</evidence>
<dbReference type="eggNOG" id="ENOG502T5XR">
    <property type="taxonomic scope" value="Eukaryota"/>
</dbReference>
<evidence type="ECO:0000256" key="6">
    <source>
        <dbReference type="ARBA" id="ARBA00023180"/>
    </source>
</evidence>
<dbReference type="SMART" id="SM00321">
    <property type="entry name" value="WSC"/>
    <property type="match status" value="3"/>
</dbReference>
<evidence type="ECO:0000313" key="10">
    <source>
        <dbReference type="Proteomes" id="UP000005206"/>
    </source>
</evidence>
<reference evidence="9 10" key="1">
    <citation type="journal article" date="2009" name="PLoS Genet.">
        <title>The genome of Nectria haematococca: contribution of supernumerary chromosomes to gene expansion.</title>
        <authorList>
            <person name="Coleman J.J."/>
            <person name="Rounsley S.D."/>
            <person name="Rodriguez-Carres M."/>
            <person name="Kuo A."/>
            <person name="Wasmann C.C."/>
            <person name="Grimwood J."/>
            <person name="Schmutz J."/>
            <person name="Taga M."/>
            <person name="White G.J."/>
            <person name="Zhou S."/>
            <person name="Schwartz D.C."/>
            <person name="Freitag M."/>
            <person name="Ma L.J."/>
            <person name="Danchin E.G."/>
            <person name="Henrissat B."/>
            <person name="Coutinho P.M."/>
            <person name="Nelson D.R."/>
            <person name="Straney D."/>
            <person name="Napoli C.A."/>
            <person name="Barker B.M."/>
            <person name="Gribskov M."/>
            <person name="Rep M."/>
            <person name="Kroken S."/>
            <person name="Molnar I."/>
            <person name="Rensing C."/>
            <person name="Kennell J.C."/>
            <person name="Zamora J."/>
            <person name="Farman M.L."/>
            <person name="Selker E.U."/>
            <person name="Salamov A."/>
            <person name="Shapiro H."/>
            <person name="Pangilinan J."/>
            <person name="Lindquist E."/>
            <person name="Lamers C."/>
            <person name="Grigoriev I.V."/>
            <person name="Geiser D.M."/>
            <person name="Covert S.F."/>
            <person name="Temporini E."/>
            <person name="Vanetten H.D."/>
        </authorList>
    </citation>
    <scope>NUCLEOTIDE SEQUENCE [LARGE SCALE GENOMIC DNA]</scope>
    <source>
        <strain evidence="10">ATCC MYA-4622 / CBS 123669 / FGSC 9596 / NRRL 45880 / 77-13-4</strain>
    </source>
</reference>
<dbReference type="PANTHER" id="PTHR24269">
    <property type="entry name" value="KREMEN PROTEIN"/>
    <property type="match status" value="1"/>
</dbReference>
<evidence type="ECO:0000256" key="5">
    <source>
        <dbReference type="ARBA" id="ARBA00023136"/>
    </source>
</evidence>
<dbReference type="STRING" id="660122.C7ZDK8"/>
<evidence type="ECO:0000313" key="9">
    <source>
        <dbReference type="EMBL" id="EEU37959.1"/>
    </source>
</evidence>
<dbReference type="GO" id="GO:0005886">
    <property type="term" value="C:plasma membrane"/>
    <property type="evidence" value="ECO:0007669"/>
    <property type="project" value="TreeGrafter"/>
</dbReference>
<dbReference type="KEGG" id="nhe:NECHADRAFT_88318"/>
<keyword evidence="6" id="KW-0325">Glycoprotein</keyword>
<keyword evidence="3" id="KW-0732">Signal</keyword>
<keyword evidence="5 7" id="KW-0472">Membrane</keyword>
<dbReference type="AlphaFoldDB" id="C7ZDK8"/>
<evidence type="ECO:0000256" key="3">
    <source>
        <dbReference type="ARBA" id="ARBA00022729"/>
    </source>
</evidence>
<name>C7ZDK8_FUSV7</name>
<comment type="subcellular location">
    <subcellularLocation>
        <location evidence="1">Membrane</location>
        <topology evidence="1">Single-pass membrane protein</topology>
    </subcellularLocation>
</comment>
<evidence type="ECO:0000256" key="1">
    <source>
        <dbReference type="ARBA" id="ARBA00004167"/>
    </source>
</evidence>
<evidence type="ECO:0000256" key="4">
    <source>
        <dbReference type="ARBA" id="ARBA00022989"/>
    </source>
</evidence>
<dbReference type="OrthoDB" id="2019572at2759"/>
<sequence length="561" mass="63555">MSGKWQELLLIEGMQLILRRMEEKSKIYSPVATLLPLLTQAISLFYAVARLKMIFFSLFSPILWAALVVAQIPNIDRADRVNHAFKNTPHRPSSPISALKQPPVTPPALGVYTSQGCFSELPSQFAYFKRTKMTLKWCYRQCKGRLHSVMLMNDDECYCSDKYPSKRSLLPDERCIVPATPIGFRVPLRARGTRDFLKSCTDLCRIRRKTVAMIHSSKCHCATTYPPKTALVDDDSCDIPCRGRAGHVCGGRSFMWTAYLTGLSEKVEHQAGTVDSPSEQSPWREVTSVWSSYKGCYNSRPREFTRRPKGRESTSTAASCPRYCIRMGHPVALIYDRDCFCSDAYPKRSSRVKDGQCNIPCPGYPPRSCGGRESLLSVWNTGLQSLVTDDKEDYELPKLSLHGCFNDRPAAFTTVDHQSFNRRAQGDSCTHTCAAEGYPVAIRHGSECQCSRSYPPPSSRVNETECWLDCGDDFREMCGGPNAYNVYRTRLDWAVDDELEDSRTSAVTRPWKCSHPVIQQVKKTAAWVVSEVLYVVFWEVKRLVISLLRWIWDGISEVMDL</sequence>
<keyword evidence="4 7" id="KW-1133">Transmembrane helix</keyword>
<dbReference type="RefSeq" id="XP_003043672.1">
    <property type="nucleotide sequence ID" value="XM_003043626.1"/>
</dbReference>
<dbReference type="VEuPathDB" id="FungiDB:NECHADRAFT_88318"/>
<feature type="transmembrane region" description="Helical" evidence="7">
    <location>
        <begin position="27"/>
        <end position="48"/>
    </location>
</feature>
<dbReference type="InterPro" id="IPR002889">
    <property type="entry name" value="WSC_carb-bd"/>
</dbReference>
<gene>
    <name evidence="9" type="ORF">NECHADRAFT_88318</name>
</gene>
<protein>
    <recommendedName>
        <fullName evidence="8">WSC domain-containing protein</fullName>
    </recommendedName>
</protein>
<evidence type="ECO:0000259" key="8">
    <source>
        <dbReference type="PROSITE" id="PS51212"/>
    </source>
</evidence>
<feature type="domain" description="WSC" evidence="8">
    <location>
        <begin position="290"/>
        <end position="382"/>
    </location>
</feature>
<proteinExistence type="predicted"/>
<evidence type="ECO:0000256" key="7">
    <source>
        <dbReference type="SAM" id="Phobius"/>
    </source>
</evidence>
<dbReference type="Pfam" id="PF01822">
    <property type="entry name" value="WSC"/>
    <property type="match status" value="4"/>
</dbReference>
<dbReference type="PROSITE" id="PS51212">
    <property type="entry name" value="WSC"/>
    <property type="match status" value="2"/>
</dbReference>
<dbReference type="GeneID" id="9669584"/>
<organism evidence="9 10">
    <name type="scientific">Fusarium vanettenii (strain ATCC MYA-4622 / CBS 123669 / FGSC 9596 / NRRL 45880 / 77-13-4)</name>
    <name type="common">Fusarium solani subsp. pisi</name>
    <dbReference type="NCBI Taxonomy" id="660122"/>
    <lineage>
        <taxon>Eukaryota</taxon>
        <taxon>Fungi</taxon>
        <taxon>Dikarya</taxon>
        <taxon>Ascomycota</taxon>
        <taxon>Pezizomycotina</taxon>
        <taxon>Sordariomycetes</taxon>
        <taxon>Hypocreomycetidae</taxon>
        <taxon>Hypocreales</taxon>
        <taxon>Nectriaceae</taxon>
        <taxon>Fusarium</taxon>
        <taxon>Fusarium solani species complex</taxon>
        <taxon>Fusarium vanettenii</taxon>
    </lineage>
</organism>